<feature type="non-terminal residue" evidence="1">
    <location>
        <position position="109"/>
    </location>
</feature>
<reference evidence="1 2" key="1">
    <citation type="submission" date="2020-02" db="EMBL/GenBank/DDBJ databases">
        <title>Draft genome sequence of Haematococcus lacustris strain NIES-144.</title>
        <authorList>
            <person name="Morimoto D."/>
            <person name="Nakagawa S."/>
            <person name="Yoshida T."/>
            <person name="Sawayama S."/>
        </authorList>
    </citation>
    <scope>NUCLEOTIDE SEQUENCE [LARGE SCALE GENOMIC DNA]</scope>
    <source>
        <strain evidence="1 2">NIES-144</strain>
    </source>
</reference>
<dbReference type="AlphaFoldDB" id="A0A6A0A008"/>
<evidence type="ECO:0000313" key="1">
    <source>
        <dbReference type="EMBL" id="GFH25489.1"/>
    </source>
</evidence>
<keyword evidence="2" id="KW-1185">Reference proteome</keyword>
<comment type="caution">
    <text evidence="1">The sequence shown here is derived from an EMBL/GenBank/DDBJ whole genome shotgun (WGS) entry which is preliminary data.</text>
</comment>
<protein>
    <submittedName>
        <fullName evidence="1">ClpB chaperone, Hsp100 family</fullName>
    </submittedName>
</protein>
<organism evidence="1 2">
    <name type="scientific">Haematococcus lacustris</name>
    <name type="common">Green alga</name>
    <name type="synonym">Haematococcus pluvialis</name>
    <dbReference type="NCBI Taxonomy" id="44745"/>
    <lineage>
        <taxon>Eukaryota</taxon>
        <taxon>Viridiplantae</taxon>
        <taxon>Chlorophyta</taxon>
        <taxon>core chlorophytes</taxon>
        <taxon>Chlorophyceae</taxon>
        <taxon>CS clade</taxon>
        <taxon>Chlamydomonadales</taxon>
        <taxon>Haematococcaceae</taxon>
        <taxon>Haematococcus</taxon>
    </lineage>
</organism>
<dbReference type="EMBL" id="BLLF01002829">
    <property type="protein sequence ID" value="GFH25489.1"/>
    <property type="molecule type" value="Genomic_DNA"/>
</dbReference>
<evidence type="ECO:0000313" key="2">
    <source>
        <dbReference type="Proteomes" id="UP000485058"/>
    </source>
</evidence>
<dbReference type="Proteomes" id="UP000485058">
    <property type="component" value="Unassembled WGS sequence"/>
</dbReference>
<gene>
    <name evidence="1" type="ORF">HaLaN_23465</name>
</gene>
<proteinExistence type="predicted"/>
<name>A0A6A0A008_HAELA</name>
<feature type="non-terminal residue" evidence="1">
    <location>
        <position position="1"/>
    </location>
</feature>
<accession>A0A6A0A008</accession>
<sequence>MLGQRMQGTTFASRGARRVSVAPFTAAASSVCAHVIGPRYGLGPSPAELATFNSSPALRLQAPRPSHRGNVRVVCAASAASQPGGGKKITQNEFTEKAWQAIVAAPEVA</sequence>